<accession>A0A5K8A2G8</accession>
<name>A0A5K8A2G8_9BACT</name>
<dbReference type="Proteomes" id="UP000425960">
    <property type="component" value="Plasmid Do28_1"/>
</dbReference>
<protein>
    <submittedName>
        <fullName evidence="1">Uncharacterized protein</fullName>
    </submittedName>
</protein>
<geneLocation type="plasmid" evidence="2">
    <name>do28_1 dna</name>
</geneLocation>
<evidence type="ECO:0000313" key="1">
    <source>
        <dbReference type="EMBL" id="BBO86743.1"/>
    </source>
</evidence>
<reference evidence="1 2" key="1">
    <citation type="submission" date="2019-11" db="EMBL/GenBank/DDBJ databases">
        <title>Comparative genomics of hydrocarbon-degrading Desulfosarcina strains.</title>
        <authorList>
            <person name="Watanabe M."/>
            <person name="Kojima H."/>
            <person name="Fukui M."/>
        </authorList>
    </citation>
    <scope>NUCLEOTIDE SEQUENCE [LARGE SCALE GENOMIC DNA]</scope>
    <source>
        <strain evidence="1 2">28bB2T</strain>
        <plasmid evidence="2">do28_1 dna</plasmid>
    </source>
</reference>
<organism evidence="1 2">
    <name type="scientific">Desulfosarcina ovata subsp. sediminis</name>
    <dbReference type="NCBI Taxonomy" id="885957"/>
    <lineage>
        <taxon>Bacteria</taxon>
        <taxon>Pseudomonadati</taxon>
        <taxon>Thermodesulfobacteriota</taxon>
        <taxon>Desulfobacteria</taxon>
        <taxon>Desulfobacterales</taxon>
        <taxon>Desulfosarcinaceae</taxon>
        <taxon>Desulfosarcina</taxon>
    </lineage>
</organism>
<dbReference type="RefSeq" id="WP_155326324.1">
    <property type="nucleotide sequence ID" value="NZ_AP021877.1"/>
</dbReference>
<proteinExistence type="predicted"/>
<gene>
    <name evidence="1" type="ORF">DSCO28_73090</name>
</gene>
<keyword evidence="1" id="KW-0614">Plasmid</keyword>
<evidence type="ECO:0000313" key="2">
    <source>
        <dbReference type="Proteomes" id="UP000425960"/>
    </source>
</evidence>
<sequence>MAENIRYKGLPVFFEIEDAVFRNGFSIRDCIVRRDNFAPVDRFEMFFGGNSWIAWTGDTISNDLKALRKRIAKLI</sequence>
<dbReference type="AlphaFoldDB" id="A0A5K8A2G8"/>
<dbReference type="EMBL" id="AP021877">
    <property type="protein sequence ID" value="BBO86743.1"/>
    <property type="molecule type" value="Genomic_DNA"/>
</dbReference>
<dbReference type="KEGG" id="dov:DSCO28_73090"/>